<feature type="transmembrane region" description="Helical" evidence="1">
    <location>
        <begin position="146"/>
        <end position="175"/>
    </location>
</feature>
<keyword evidence="2" id="KW-0934">Plastid</keyword>
<accession>A0A1Z1MUM5</accession>
<feature type="transmembrane region" description="Helical" evidence="1">
    <location>
        <begin position="72"/>
        <end position="94"/>
    </location>
</feature>
<feature type="transmembrane region" description="Helical" evidence="1">
    <location>
        <begin position="12"/>
        <end position="28"/>
    </location>
</feature>
<dbReference type="InterPro" id="IPR051790">
    <property type="entry name" value="Cytochrome_c-biogenesis_DsbD"/>
</dbReference>
<feature type="transmembrane region" description="Helical" evidence="1">
    <location>
        <begin position="182"/>
        <end position="202"/>
    </location>
</feature>
<feature type="transmembrane region" description="Helical" evidence="1">
    <location>
        <begin position="222"/>
        <end position="243"/>
    </location>
</feature>
<sequence length="244" mass="28007">MTTLLDQFLDFYYKFFYYSQYFFSKLVLASNSTDDFNTILVFFLFGFTTVFTPCFISIIPIGLSYVSNQNSSLFNTIIFILGLLTSSFVMLLLTNIADLYILFSKLPLLSNIFLFLVALDLIKIINLSKLYSLFTLPVKISLNQSIYIQIYFTGLIIGFSVLPCNTSLFILLSFLIKNTNSIFSVLLYIFIYTLGFTLPLLLVFNLNLYNLNLHIFSRLYNFLYSFGSSLLVINSVSSLLKLLL</sequence>
<organism evidence="2">
    <name type="scientific">Tolypiocladia glomerulata</name>
    <dbReference type="NCBI Taxonomy" id="860646"/>
    <lineage>
        <taxon>Eukaryota</taxon>
        <taxon>Rhodophyta</taxon>
        <taxon>Florideophyceae</taxon>
        <taxon>Rhodymeniophycidae</taxon>
        <taxon>Ceramiales</taxon>
        <taxon>Rhodomelaceae</taxon>
        <taxon>Polysiphonioideae</taxon>
        <taxon>Tolypiocladia</taxon>
    </lineage>
</organism>
<keyword evidence="1" id="KW-0812">Transmembrane</keyword>
<dbReference type="PANTHER" id="PTHR31272">
    <property type="entry name" value="CYTOCHROME C-TYPE BIOGENESIS PROTEIN HI_1454-RELATED"/>
    <property type="match status" value="1"/>
</dbReference>
<dbReference type="PANTHER" id="PTHR31272:SF9">
    <property type="entry name" value="BLL1027 PROTEIN"/>
    <property type="match status" value="1"/>
</dbReference>
<reference evidence="2" key="1">
    <citation type="journal article" date="2017" name="J. Phycol.">
        <title>Analysis of chloroplast genomes and a supermatrix inform reclassification of the Rhodomelaceae (Rhodophyta).</title>
        <authorList>
            <person name="Diaz-Tapia P."/>
            <person name="Maggs C.A."/>
            <person name="West J.A."/>
            <person name="Verbruggen H."/>
        </authorList>
    </citation>
    <scope>NUCLEOTIDE SEQUENCE</scope>
    <source>
        <strain evidence="2">PD1825</strain>
    </source>
</reference>
<evidence type="ECO:0000313" key="2">
    <source>
        <dbReference type="EMBL" id="ARW69666.1"/>
    </source>
</evidence>
<geneLocation type="chloroplast" evidence="2"/>
<name>A0A1Z1MUM5_9FLOR</name>
<evidence type="ECO:0000256" key="1">
    <source>
        <dbReference type="SAM" id="Phobius"/>
    </source>
</evidence>
<dbReference type="EMBL" id="MF101467">
    <property type="protein sequence ID" value="ARW69666.1"/>
    <property type="molecule type" value="Genomic_DNA"/>
</dbReference>
<keyword evidence="1" id="KW-1133">Transmembrane helix</keyword>
<protein>
    <submittedName>
        <fullName evidence="2">Thiol:disulfide interchange protein</fullName>
    </submittedName>
</protein>
<gene>
    <name evidence="2" type="primary">dsbD</name>
</gene>
<feature type="transmembrane region" description="Helical" evidence="1">
    <location>
        <begin position="106"/>
        <end position="126"/>
    </location>
</feature>
<proteinExistence type="predicted"/>
<feature type="transmembrane region" description="Helical" evidence="1">
    <location>
        <begin position="40"/>
        <end position="66"/>
    </location>
</feature>
<dbReference type="RefSeq" id="YP_009399847.1">
    <property type="nucleotide sequence ID" value="NC_035299.1"/>
</dbReference>
<keyword evidence="2" id="KW-0150">Chloroplast</keyword>
<dbReference type="GeneID" id="33362378"/>
<keyword evidence="1" id="KW-0472">Membrane</keyword>
<dbReference type="AlphaFoldDB" id="A0A1Z1MUM5"/>